<keyword evidence="2" id="KW-0560">Oxidoreductase</keyword>
<name>A0A4R6TPG2_9FLAO</name>
<accession>A0A4R6TPG2</accession>
<dbReference type="Pfam" id="PF03992">
    <property type="entry name" value="ABM"/>
    <property type="match status" value="1"/>
</dbReference>
<gene>
    <name evidence="2" type="ORF">CLV82_0858</name>
</gene>
<dbReference type="InterPro" id="IPR007138">
    <property type="entry name" value="ABM_dom"/>
</dbReference>
<dbReference type="PANTHER" id="PTHR33336:SF15">
    <property type="entry name" value="ABM DOMAIN-CONTAINING PROTEIN"/>
    <property type="match status" value="1"/>
</dbReference>
<sequence>MKSIIFLLPVVALLFLAGCTNLEERKNHLMVTVTYKTQPNKNVDALVALEELLAEVKKEEHFVSITLLVDPEDNSNIMLYEEWADATYYRNQHMQTEHLKKFRDKAGEFLAGPPQISFWKINEVLD</sequence>
<dbReference type="PROSITE" id="PS51725">
    <property type="entry name" value="ABM"/>
    <property type="match status" value="1"/>
</dbReference>
<organism evidence="2 3">
    <name type="scientific">Zeaxanthinibacter enoshimensis</name>
    <dbReference type="NCBI Taxonomy" id="392009"/>
    <lineage>
        <taxon>Bacteria</taxon>
        <taxon>Pseudomonadati</taxon>
        <taxon>Bacteroidota</taxon>
        <taxon>Flavobacteriia</taxon>
        <taxon>Flavobacteriales</taxon>
        <taxon>Flavobacteriaceae</taxon>
        <taxon>Zeaxanthinibacter</taxon>
    </lineage>
</organism>
<evidence type="ECO:0000259" key="1">
    <source>
        <dbReference type="PROSITE" id="PS51725"/>
    </source>
</evidence>
<dbReference type="InterPro" id="IPR011008">
    <property type="entry name" value="Dimeric_a/b-barrel"/>
</dbReference>
<keyword evidence="3" id="KW-1185">Reference proteome</keyword>
<dbReference type="RefSeq" id="WP_166636665.1">
    <property type="nucleotide sequence ID" value="NZ_SNYI01000001.1"/>
</dbReference>
<dbReference type="Proteomes" id="UP000295468">
    <property type="component" value="Unassembled WGS sequence"/>
</dbReference>
<proteinExistence type="predicted"/>
<feature type="domain" description="ABM" evidence="1">
    <location>
        <begin position="29"/>
        <end position="118"/>
    </location>
</feature>
<protein>
    <submittedName>
        <fullName evidence="2">Quinol monooxygenase YgiN</fullName>
    </submittedName>
</protein>
<dbReference type="Gene3D" id="3.30.70.100">
    <property type="match status" value="1"/>
</dbReference>
<dbReference type="SUPFAM" id="SSF54909">
    <property type="entry name" value="Dimeric alpha+beta barrel"/>
    <property type="match status" value="1"/>
</dbReference>
<dbReference type="GO" id="GO:0004497">
    <property type="term" value="F:monooxygenase activity"/>
    <property type="evidence" value="ECO:0007669"/>
    <property type="project" value="UniProtKB-KW"/>
</dbReference>
<dbReference type="AlphaFoldDB" id="A0A4R6TPG2"/>
<dbReference type="InterPro" id="IPR050744">
    <property type="entry name" value="AI-2_Isomerase_LsrG"/>
</dbReference>
<reference evidence="2 3" key="1">
    <citation type="submission" date="2019-03" db="EMBL/GenBank/DDBJ databases">
        <title>Genomic Encyclopedia of Archaeal and Bacterial Type Strains, Phase II (KMG-II): from individual species to whole genera.</title>
        <authorList>
            <person name="Goeker M."/>
        </authorList>
    </citation>
    <scope>NUCLEOTIDE SEQUENCE [LARGE SCALE GENOMIC DNA]</scope>
    <source>
        <strain evidence="2 3">DSM 18435</strain>
    </source>
</reference>
<dbReference type="PANTHER" id="PTHR33336">
    <property type="entry name" value="QUINOL MONOOXYGENASE YGIN-RELATED"/>
    <property type="match status" value="1"/>
</dbReference>
<dbReference type="PROSITE" id="PS51257">
    <property type="entry name" value="PROKAR_LIPOPROTEIN"/>
    <property type="match status" value="1"/>
</dbReference>
<evidence type="ECO:0000313" key="2">
    <source>
        <dbReference type="EMBL" id="TDQ33020.1"/>
    </source>
</evidence>
<dbReference type="EMBL" id="SNYI01000001">
    <property type="protein sequence ID" value="TDQ33020.1"/>
    <property type="molecule type" value="Genomic_DNA"/>
</dbReference>
<evidence type="ECO:0000313" key="3">
    <source>
        <dbReference type="Proteomes" id="UP000295468"/>
    </source>
</evidence>
<keyword evidence="2" id="KW-0503">Monooxygenase</keyword>
<comment type="caution">
    <text evidence="2">The sequence shown here is derived from an EMBL/GenBank/DDBJ whole genome shotgun (WGS) entry which is preliminary data.</text>
</comment>